<name>A0A0A9G2F6_ARUDO</name>
<dbReference type="EMBL" id="GBRH01178621">
    <property type="protein sequence ID" value="JAE19275.1"/>
    <property type="molecule type" value="Transcribed_RNA"/>
</dbReference>
<dbReference type="AlphaFoldDB" id="A0A0A9G2F6"/>
<evidence type="ECO:0000313" key="1">
    <source>
        <dbReference type="EMBL" id="JAE19275.1"/>
    </source>
</evidence>
<reference evidence="1" key="1">
    <citation type="submission" date="2014-09" db="EMBL/GenBank/DDBJ databases">
        <authorList>
            <person name="Magalhaes I.L.F."/>
            <person name="Oliveira U."/>
            <person name="Santos F.R."/>
            <person name="Vidigal T.H.D.A."/>
            <person name="Brescovit A.D."/>
            <person name="Santos A.J."/>
        </authorList>
    </citation>
    <scope>NUCLEOTIDE SEQUENCE</scope>
    <source>
        <tissue evidence="1">Shoot tissue taken approximately 20 cm above the soil surface</tissue>
    </source>
</reference>
<accession>A0A0A9G2F6</accession>
<sequence>MEVISQQPQLVLLSGHARSLSGLMLMGYLVQILEKLVRL</sequence>
<proteinExistence type="predicted"/>
<organism evidence="1">
    <name type="scientific">Arundo donax</name>
    <name type="common">Giant reed</name>
    <name type="synonym">Donax arundinaceus</name>
    <dbReference type="NCBI Taxonomy" id="35708"/>
    <lineage>
        <taxon>Eukaryota</taxon>
        <taxon>Viridiplantae</taxon>
        <taxon>Streptophyta</taxon>
        <taxon>Embryophyta</taxon>
        <taxon>Tracheophyta</taxon>
        <taxon>Spermatophyta</taxon>
        <taxon>Magnoliopsida</taxon>
        <taxon>Liliopsida</taxon>
        <taxon>Poales</taxon>
        <taxon>Poaceae</taxon>
        <taxon>PACMAD clade</taxon>
        <taxon>Arundinoideae</taxon>
        <taxon>Arundineae</taxon>
        <taxon>Arundo</taxon>
    </lineage>
</organism>
<protein>
    <submittedName>
        <fullName evidence="1">Akh2</fullName>
    </submittedName>
</protein>
<reference evidence="1" key="2">
    <citation type="journal article" date="2015" name="Data Brief">
        <title>Shoot transcriptome of the giant reed, Arundo donax.</title>
        <authorList>
            <person name="Barrero R.A."/>
            <person name="Guerrero F.D."/>
            <person name="Moolhuijzen P."/>
            <person name="Goolsby J.A."/>
            <person name="Tidwell J."/>
            <person name="Bellgard S.E."/>
            <person name="Bellgard M.I."/>
        </authorList>
    </citation>
    <scope>NUCLEOTIDE SEQUENCE</scope>
    <source>
        <tissue evidence="1">Shoot tissue taken approximately 20 cm above the soil surface</tissue>
    </source>
</reference>